<evidence type="ECO:0000256" key="1">
    <source>
        <dbReference type="SAM" id="MobiDB-lite"/>
    </source>
</evidence>
<feature type="region of interest" description="Disordered" evidence="1">
    <location>
        <begin position="99"/>
        <end position="152"/>
    </location>
</feature>
<reference evidence="3" key="1">
    <citation type="journal article" date="2019" name="Int. J. Syst. Evol. Microbiol.">
        <title>The Global Catalogue of Microorganisms (GCM) 10K type strain sequencing project: providing services to taxonomists for standard genome sequencing and annotation.</title>
        <authorList>
            <consortium name="The Broad Institute Genomics Platform"/>
            <consortium name="The Broad Institute Genome Sequencing Center for Infectious Disease"/>
            <person name="Wu L."/>
            <person name="Ma J."/>
        </authorList>
    </citation>
    <scope>NUCLEOTIDE SEQUENCE [LARGE SCALE GENOMIC DNA]</scope>
    <source>
        <strain evidence="3">JCM 4358</strain>
    </source>
</reference>
<organism evidence="2 3">
    <name type="scientific">Streptomyces coeruleofuscus</name>
    <dbReference type="NCBI Taxonomy" id="66879"/>
    <lineage>
        <taxon>Bacteria</taxon>
        <taxon>Bacillati</taxon>
        <taxon>Actinomycetota</taxon>
        <taxon>Actinomycetes</taxon>
        <taxon>Kitasatosporales</taxon>
        <taxon>Streptomycetaceae</taxon>
        <taxon>Streptomyces</taxon>
    </lineage>
</organism>
<evidence type="ECO:0000313" key="3">
    <source>
        <dbReference type="Proteomes" id="UP001499986"/>
    </source>
</evidence>
<dbReference type="Proteomes" id="UP001499986">
    <property type="component" value="Unassembled WGS sequence"/>
</dbReference>
<name>A0ABN3JB72_9ACTN</name>
<sequence length="152" mass="16327">MIEGEAQRDIASAIVAGKREPAMAEGTHHLHHVAGDGPLGVSRVICGRCRSYGAPVPAKIGTDDGETPLDEKRGDAMPGGRGAGVAMQQHYRRPFPAMANKDRSLIDPNPRCFETLEQGPNLPPSHTRPCRRSAYTDERSTGPAFLLPPRAP</sequence>
<comment type="caution">
    <text evidence="2">The sequence shown here is derived from an EMBL/GenBank/DDBJ whole genome shotgun (WGS) entry which is preliminary data.</text>
</comment>
<gene>
    <name evidence="2" type="ORF">GCM10010255_78590</name>
</gene>
<protein>
    <submittedName>
        <fullName evidence="2">Uncharacterized protein</fullName>
    </submittedName>
</protein>
<proteinExistence type="predicted"/>
<feature type="region of interest" description="Disordered" evidence="1">
    <location>
        <begin position="56"/>
        <end position="85"/>
    </location>
</feature>
<dbReference type="EMBL" id="BAAASE010000016">
    <property type="protein sequence ID" value="GAA2425099.1"/>
    <property type="molecule type" value="Genomic_DNA"/>
</dbReference>
<accession>A0ABN3JB72</accession>
<keyword evidence="3" id="KW-1185">Reference proteome</keyword>
<evidence type="ECO:0000313" key="2">
    <source>
        <dbReference type="EMBL" id="GAA2425099.1"/>
    </source>
</evidence>